<evidence type="ECO:0000259" key="2">
    <source>
        <dbReference type="Pfam" id="PF20946"/>
    </source>
</evidence>
<reference evidence="3 4" key="1">
    <citation type="journal article" date="2018" name="Mol. Genet. Genomics">
        <title>The red deer Cervus elaphus genome CerEla1.0: sequencing, annotating, genes, and chromosomes.</title>
        <authorList>
            <person name="Bana N.A."/>
            <person name="Nyiri A."/>
            <person name="Nagy J."/>
            <person name="Frank K."/>
            <person name="Nagy T."/>
            <person name="Steger V."/>
            <person name="Schiller M."/>
            <person name="Lakatos P."/>
            <person name="Sugar L."/>
            <person name="Horn P."/>
            <person name="Barta E."/>
            <person name="Orosz L."/>
        </authorList>
    </citation>
    <scope>NUCLEOTIDE SEQUENCE [LARGE SCALE GENOMIC DNA]</scope>
    <source>
        <strain evidence="3">Hungarian</strain>
    </source>
</reference>
<dbReference type="EMBL" id="MKHE01000012">
    <property type="protein sequence ID" value="OWK09795.1"/>
    <property type="molecule type" value="Genomic_DNA"/>
</dbReference>
<dbReference type="InterPro" id="IPR048591">
    <property type="entry name" value="WDHD1/CFT4_hel"/>
</dbReference>
<dbReference type="AlphaFoldDB" id="A0A212CUZ7"/>
<dbReference type="GO" id="GO:0006261">
    <property type="term" value="P:DNA-templated DNA replication"/>
    <property type="evidence" value="ECO:0007669"/>
    <property type="project" value="TreeGrafter"/>
</dbReference>
<dbReference type="OrthoDB" id="427368at2759"/>
<feature type="domain" description="WDHD1/CFT4 helical bundle" evidence="2">
    <location>
        <begin position="1"/>
        <end position="96"/>
    </location>
</feature>
<feature type="region of interest" description="Disordered" evidence="1">
    <location>
        <begin position="99"/>
        <end position="119"/>
    </location>
</feature>
<evidence type="ECO:0000256" key="1">
    <source>
        <dbReference type="SAM" id="MobiDB-lite"/>
    </source>
</evidence>
<dbReference type="GO" id="GO:0003682">
    <property type="term" value="F:chromatin binding"/>
    <property type="evidence" value="ECO:0007669"/>
    <property type="project" value="TreeGrafter"/>
</dbReference>
<protein>
    <submittedName>
        <fullName evidence="3">WDHD1</fullName>
    </submittedName>
</protein>
<dbReference type="PANTHER" id="PTHR19932:SF10">
    <property type="entry name" value="WD REPEAT AND HMG-BOX DNA-BINDING PROTEIN 1"/>
    <property type="match status" value="1"/>
</dbReference>
<sequence length="119" mass="13786">EQYWRSVIFHNHLDYLAKNGYEYEEGTKNQATKEQQELLMKMLALSCKLEREFRCVELAGLMTQNAVNLAIKYASRSRRLILAQRLSDVAVEKAAELAATQAEEEEEEEEDFRKKLNAG</sequence>
<dbReference type="GO" id="GO:0000278">
    <property type="term" value="P:mitotic cell cycle"/>
    <property type="evidence" value="ECO:0007669"/>
    <property type="project" value="TreeGrafter"/>
</dbReference>
<evidence type="ECO:0000313" key="4">
    <source>
        <dbReference type="Proteomes" id="UP000242450"/>
    </source>
</evidence>
<proteinExistence type="predicted"/>
<dbReference type="GO" id="GO:0043596">
    <property type="term" value="C:nuclear replication fork"/>
    <property type="evidence" value="ECO:0007669"/>
    <property type="project" value="TreeGrafter"/>
</dbReference>
<accession>A0A212CUZ7</accession>
<comment type="caution">
    <text evidence="3">The sequence shown here is derived from an EMBL/GenBank/DDBJ whole genome shotgun (WGS) entry which is preliminary data.</text>
</comment>
<feature type="non-terminal residue" evidence="3">
    <location>
        <position position="1"/>
    </location>
</feature>
<dbReference type="GO" id="GO:0006281">
    <property type="term" value="P:DNA repair"/>
    <property type="evidence" value="ECO:0007669"/>
    <property type="project" value="TreeGrafter"/>
</dbReference>
<dbReference type="Pfam" id="PF20946">
    <property type="entry name" value="Ctf4_C"/>
    <property type="match status" value="1"/>
</dbReference>
<keyword evidence="4" id="KW-1185">Reference proteome</keyword>
<organism evidence="3 4">
    <name type="scientific">Cervus elaphus hippelaphus</name>
    <name type="common">European red deer</name>
    <dbReference type="NCBI Taxonomy" id="46360"/>
    <lineage>
        <taxon>Eukaryota</taxon>
        <taxon>Metazoa</taxon>
        <taxon>Chordata</taxon>
        <taxon>Craniata</taxon>
        <taxon>Vertebrata</taxon>
        <taxon>Euteleostomi</taxon>
        <taxon>Mammalia</taxon>
        <taxon>Eutheria</taxon>
        <taxon>Laurasiatheria</taxon>
        <taxon>Artiodactyla</taxon>
        <taxon>Ruminantia</taxon>
        <taxon>Pecora</taxon>
        <taxon>Cervidae</taxon>
        <taxon>Cervinae</taxon>
        <taxon>Cervus</taxon>
    </lineage>
</organism>
<gene>
    <name evidence="3" type="ORF">Celaphus_00006135</name>
</gene>
<dbReference type="Proteomes" id="UP000242450">
    <property type="component" value="Chromosome 12"/>
</dbReference>
<evidence type="ECO:0000313" key="3">
    <source>
        <dbReference type="EMBL" id="OWK09795.1"/>
    </source>
</evidence>
<name>A0A212CUZ7_CEREH</name>
<dbReference type="PANTHER" id="PTHR19932">
    <property type="entry name" value="WD REPEAT AND HMG-BOX DNA BINDING PROTEIN"/>
    <property type="match status" value="1"/>
</dbReference>